<accession>A0A1I7YP88</accession>
<name>A0A1I7YP88_9BILA</name>
<dbReference type="Proteomes" id="UP000095287">
    <property type="component" value="Unplaced"/>
</dbReference>
<dbReference type="WBParaSite" id="L893_g18331.t1">
    <property type="protein sequence ID" value="L893_g18331.t1"/>
    <property type="gene ID" value="L893_g18331"/>
</dbReference>
<sequence length="109" mass="12413">MLSTNVVLATLVAIVLVAVGTCQEPDEEFDPLAAHGGIFRNLDWTPAELARISQYHALAEYHQLIEFVKDKVRNSDVDFVTRQRIGKFLKMKRPPSVLRTLLTKKEKHK</sequence>
<reference evidence="3" key="1">
    <citation type="submission" date="2016-11" db="UniProtKB">
        <authorList>
            <consortium name="WormBaseParasite"/>
        </authorList>
    </citation>
    <scope>IDENTIFICATION</scope>
</reference>
<evidence type="ECO:0000256" key="1">
    <source>
        <dbReference type="SAM" id="SignalP"/>
    </source>
</evidence>
<feature type="signal peptide" evidence="1">
    <location>
        <begin position="1"/>
        <end position="22"/>
    </location>
</feature>
<feature type="chain" id="PRO_5009312394" evidence="1">
    <location>
        <begin position="23"/>
        <end position="109"/>
    </location>
</feature>
<keyword evidence="2" id="KW-1185">Reference proteome</keyword>
<protein>
    <submittedName>
        <fullName evidence="3">Secreted protein</fullName>
    </submittedName>
</protein>
<organism evidence="2 3">
    <name type="scientific">Steinernema glaseri</name>
    <dbReference type="NCBI Taxonomy" id="37863"/>
    <lineage>
        <taxon>Eukaryota</taxon>
        <taxon>Metazoa</taxon>
        <taxon>Ecdysozoa</taxon>
        <taxon>Nematoda</taxon>
        <taxon>Chromadorea</taxon>
        <taxon>Rhabditida</taxon>
        <taxon>Tylenchina</taxon>
        <taxon>Panagrolaimomorpha</taxon>
        <taxon>Strongyloidoidea</taxon>
        <taxon>Steinernematidae</taxon>
        <taxon>Steinernema</taxon>
    </lineage>
</organism>
<keyword evidence="1" id="KW-0732">Signal</keyword>
<evidence type="ECO:0000313" key="3">
    <source>
        <dbReference type="WBParaSite" id="L893_g18331.t1"/>
    </source>
</evidence>
<dbReference type="AlphaFoldDB" id="A0A1I7YP88"/>
<proteinExistence type="predicted"/>
<evidence type="ECO:0000313" key="2">
    <source>
        <dbReference type="Proteomes" id="UP000095287"/>
    </source>
</evidence>